<proteinExistence type="predicted"/>
<keyword evidence="1" id="KW-1133">Transmembrane helix</keyword>
<evidence type="ECO:0000256" key="1">
    <source>
        <dbReference type="SAM" id="Phobius"/>
    </source>
</evidence>
<dbReference type="OrthoDB" id="5428055at2759"/>
<dbReference type="STRING" id="1209926.A0A1G4BCT1"/>
<comment type="caution">
    <text evidence="2">The sequence shown here is derived from an EMBL/GenBank/DDBJ whole genome shotgun (WGS) entry which is preliminary data.</text>
</comment>
<feature type="transmembrane region" description="Helical" evidence="1">
    <location>
        <begin position="502"/>
        <end position="522"/>
    </location>
</feature>
<sequence length="560" mass="62723">MEKNGGWLADGDYGDFVRSLCFSDPRLRQRDPKAQIQRIPFKDDGARVVKLSLGENGSFARTAEFGEPADLEAHFRSMESQCGGGRQNIYVLEGIGPGFAGVLGAHFSLHPSFFVEHERVVVHNVNWMGESDGVQLPSVIQSRRHLEMKYYEVVAFDTRPTSFRWVCAATGRHVGVSRDFKWDNSPDDFDRFLNVGVVRRKCSVWSRRTEGGGWDCLVLCDPPVRSVRTGDEYKIEHPVKTWPYQGGYLDFVPEEEQIRIARDKGRCRRGPPRTSMLDDLSFYLETHSRLVDVAEPESVVNVFVGKIVASHLLKQTEHLRATLSAVQRGLTRKQDLAKMPMTKVEALWSDMQGWERRTGEYLEDLEGIMLQLGITLSPPPAMTGTSTAAPIGTPPQLQQPVGGALFSAGNVAGWSDCATDFQFLHLRFRELRHRAETLNAAVTGLAGITGNRQAYKEQQRSIREAKSTKAVTLLGLVFIPLAYTASVFSIEKPFGPGGDLFWVYFVTSAPLILVVMVGYYVLDFGYNDDGRAWSVNTFTQSVSERLPGFSRRDVRKTLVD</sequence>
<feature type="transmembrane region" description="Helical" evidence="1">
    <location>
        <begin position="470"/>
        <end position="490"/>
    </location>
</feature>
<dbReference type="EMBL" id="MJBS01000039">
    <property type="protein sequence ID" value="OHE99145.1"/>
    <property type="molecule type" value="Genomic_DNA"/>
</dbReference>
<evidence type="ECO:0000313" key="3">
    <source>
        <dbReference type="Proteomes" id="UP000176998"/>
    </source>
</evidence>
<dbReference type="Proteomes" id="UP000176998">
    <property type="component" value="Unassembled WGS sequence"/>
</dbReference>
<dbReference type="AlphaFoldDB" id="A0A1G4BCT1"/>
<keyword evidence="1" id="KW-0472">Membrane</keyword>
<dbReference type="RefSeq" id="XP_022476294.1">
    <property type="nucleotide sequence ID" value="XM_022617280.1"/>
</dbReference>
<keyword evidence="1" id="KW-0812">Transmembrane</keyword>
<keyword evidence="3" id="KW-1185">Reference proteome</keyword>
<organism evidence="2 3">
    <name type="scientific">Colletotrichum orchidophilum</name>
    <dbReference type="NCBI Taxonomy" id="1209926"/>
    <lineage>
        <taxon>Eukaryota</taxon>
        <taxon>Fungi</taxon>
        <taxon>Dikarya</taxon>
        <taxon>Ascomycota</taxon>
        <taxon>Pezizomycotina</taxon>
        <taxon>Sordariomycetes</taxon>
        <taxon>Hypocreomycetidae</taxon>
        <taxon>Glomerellales</taxon>
        <taxon>Glomerellaceae</taxon>
        <taxon>Colletotrichum</taxon>
    </lineage>
</organism>
<evidence type="ECO:0000313" key="2">
    <source>
        <dbReference type="EMBL" id="OHE99145.1"/>
    </source>
</evidence>
<dbReference type="GeneID" id="34558790"/>
<gene>
    <name evidence="2" type="ORF">CORC01_05638</name>
</gene>
<protein>
    <submittedName>
        <fullName evidence="2">Uncharacterized protein</fullName>
    </submittedName>
</protein>
<reference evidence="2 3" key="1">
    <citation type="submission" date="2016-09" db="EMBL/GenBank/DDBJ databases">
        <authorList>
            <person name="Capua I."/>
            <person name="De Benedictis P."/>
            <person name="Joannis T."/>
            <person name="Lombin L.H."/>
            <person name="Cattoli G."/>
        </authorList>
    </citation>
    <scope>NUCLEOTIDE SEQUENCE [LARGE SCALE GENOMIC DNA]</scope>
    <source>
        <strain evidence="2 3">IMI 309357</strain>
    </source>
</reference>
<name>A0A1G4BCT1_9PEZI</name>
<accession>A0A1G4BCT1</accession>